<dbReference type="AlphaFoldDB" id="A0A2W2CG31"/>
<sequence>MHQQLVERTSAWSTPLLDHLCDRDRHLFQYYGQGPAAALPETHIHHAIERHAATRPDTVAAEHLGDTITYGELDRQANRLAAHLADLGVRPGDNVAVFVRRGIPMLVGILAALKAGAAYVPQDVGLA</sequence>
<keyword evidence="3" id="KW-1185">Reference proteome</keyword>
<protein>
    <submittedName>
        <fullName evidence="2">Peptide synthetase</fullName>
    </submittedName>
</protein>
<dbReference type="PANTHER" id="PTHR45527:SF1">
    <property type="entry name" value="FATTY ACID SYNTHASE"/>
    <property type="match status" value="1"/>
</dbReference>
<dbReference type="GO" id="GO:0044550">
    <property type="term" value="P:secondary metabolite biosynthetic process"/>
    <property type="evidence" value="ECO:0007669"/>
    <property type="project" value="TreeGrafter"/>
</dbReference>
<dbReference type="SUPFAM" id="SSF56801">
    <property type="entry name" value="Acetyl-CoA synthetase-like"/>
    <property type="match status" value="1"/>
</dbReference>
<accession>A0A2W2CG31</accession>
<evidence type="ECO:0000313" key="2">
    <source>
        <dbReference type="EMBL" id="PZF97482.1"/>
    </source>
</evidence>
<dbReference type="RefSeq" id="WP_146603965.1">
    <property type="nucleotide sequence ID" value="NZ_POUB01000095.1"/>
</dbReference>
<feature type="domain" description="AMP-dependent synthetase/ligase" evidence="1">
    <location>
        <begin position="49"/>
        <end position="125"/>
    </location>
</feature>
<gene>
    <name evidence="2" type="ORF">C1I99_15515</name>
</gene>
<evidence type="ECO:0000313" key="3">
    <source>
        <dbReference type="Proteomes" id="UP000248749"/>
    </source>
</evidence>
<name>A0A2W2CG31_9ACTN</name>
<dbReference type="Proteomes" id="UP000248749">
    <property type="component" value="Unassembled WGS sequence"/>
</dbReference>
<comment type="caution">
    <text evidence="2">The sequence shown here is derived from an EMBL/GenBank/DDBJ whole genome shotgun (WGS) entry which is preliminary data.</text>
</comment>
<feature type="non-terminal residue" evidence="2">
    <location>
        <position position="127"/>
    </location>
</feature>
<dbReference type="GO" id="GO:0043041">
    <property type="term" value="P:amino acid activation for nonribosomal peptide biosynthetic process"/>
    <property type="evidence" value="ECO:0007669"/>
    <property type="project" value="TreeGrafter"/>
</dbReference>
<dbReference type="GO" id="GO:0005737">
    <property type="term" value="C:cytoplasm"/>
    <property type="evidence" value="ECO:0007669"/>
    <property type="project" value="TreeGrafter"/>
</dbReference>
<dbReference type="InterPro" id="IPR000873">
    <property type="entry name" value="AMP-dep_synth/lig_dom"/>
</dbReference>
<reference evidence="2 3" key="1">
    <citation type="submission" date="2018-01" db="EMBL/GenBank/DDBJ databases">
        <title>Draft genome sequence of Salinispora sp. 13K206.</title>
        <authorList>
            <person name="Sahin N."/>
            <person name="Saygin H."/>
            <person name="Ay H."/>
        </authorList>
    </citation>
    <scope>NUCLEOTIDE SEQUENCE [LARGE SCALE GENOMIC DNA]</scope>
    <source>
        <strain evidence="2 3">13K206</strain>
    </source>
</reference>
<proteinExistence type="predicted"/>
<dbReference type="Pfam" id="PF00501">
    <property type="entry name" value="AMP-binding"/>
    <property type="match status" value="1"/>
</dbReference>
<organism evidence="2 3">
    <name type="scientific">Micromonospora deserti</name>
    <dbReference type="NCBI Taxonomy" id="2070366"/>
    <lineage>
        <taxon>Bacteria</taxon>
        <taxon>Bacillati</taxon>
        <taxon>Actinomycetota</taxon>
        <taxon>Actinomycetes</taxon>
        <taxon>Micromonosporales</taxon>
        <taxon>Micromonosporaceae</taxon>
        <taxon>Micromonospora</taxon>
    </lineage>
</organism>
<dbReference type="OrthoDB" id="2472181at2"/>
<dbReference type="PANTHER" id="PTHR45527">
    <property type="entry name" value="NONRIBOSOMAL PEPTIDE SYNTHETASE"/>
    <property type="match status" value="1"/>
</dbReference>
<dbReference type="InterPro" id="IPR042099">
    <property type="entry name" value="ANL_N_sf"/>
</dbReference>
<dbReference type="EMBL" id="POUB01000095">
    <property type="protein sequence ID" value="PZF97482.1"/>
    <property type="molecule type" value="Genomic_DNA"/>
</dbReference>
<dbReference type="Gene3D" id="3.40.50.12780">
    <property type="entry name" value="N-terminal domain of ligase-like"/>
    <property type="match status" value="1"/>
</dbReference>
<evidence type="ECO:0000259" key="1">
    <source>
        <dbReference type="Pfam" id="PF00501"/>
    </source>
</evidence>
<dbReference type="GO" id="GO:0031177">
    <property type="term" value="F:phosphopantetheine binding"/>
    <property type="evidence" value="ECO:0007669"/>
    <property type="project" value="TreeGrafter"/>
</dbReference>